<keyword evidence="5 9" id="KW-0812">Transmembrane</keyword>
<evidence type="ECO:0000256" key="9">
    <source>
        <dbReference type="SAM" id="Phobius"/>
    </source>
</evidence>
<keyword evidence="4" id="KW-0109">Calcium transport</keyword>
<evidence type="ECO:0000256" key="5">
    <source>
        <dbReference type="ARBA" id="ARBA00022692"/>
    </source>
</evidence>
<proteinExistence type="inferred from homology"/>
<feature type="domain" description="Sodium/calcium exchanger membrane region" evidence="10">
    <location>
        <begin position="31"/>
        <end position="124"/>
    </location>
</feature>
<evidence type="ECO:0000256" key="3">
    <source>
        <dbReference type="ARBA" id="ARBA00022449"/>
    </source>
</evidence>
<dbReference type="InterPro" id="IPR004837">
    <property type="entry name" value="NaCa_Exmemb"/>
</dbReference>
<dbReference type="Pfam" id="PF01699">
    <property type="entry name" value="Na_Ca_ex"/>
    <property type="match status" value="1"/>
</dbReference>
<keyword evidence="3" id="KW-0050">Antiport</keyword>
<evidence type="ECO:0000256" key="1">
    <source>
        <dbReference type="ARBA" id="ARBA00004141"/>
    </source>
</evidence>
<evidence type="ECO:0000256" key="7">
    <source>
        <dbReference type="ARBA" id="ARBA00023136"/>
    </source>
</evidence>
<comment type="similarity">
    <text evidence="2">Belongs to the Ca(2+):cation antiporter (CaCA) (TC 2.A.19) family. SLC24A subfamily.</text>
</comment>
<keyword evidence="4" id="KW-0406">Ion transport</keyword>
<comment type="caution">
    <text evidence="11">The sequence shown here is derived from an EMBL/GenBank/DDBJ whole genome shotgun (WGS) entry which is preliminary data.</text>
</comment>
<protein>
    <recommendedName>
        <fullName evidence="10">Sodium/calcium exchanger membrane region domain-containing protein</fullName>
    </recommendedName>
</protein>
<dbReference type="InterPro" id="IPR004481">
    <property type="entry name" value="K/Na/Ca-exchanger"/>
</dbReference>
<evidence type="ECO:0000313" key="12">
    <source>
        <dbReference type="Proteomes" id="UP001482620"/>
    </source>
</evidence>
<keyword evidence="7 9" id="KW-0472">Membrane</keyword>
<feature type="transmembrane region" description="Helical" evidence="9">
    <location>
        <begin position="96"/>
        <end position="119"/>
    </location>
</feature>
<feature type="transmembrane region" description="Helical" evidence="9">
    <location>
        <begin position="66"/>
        <end position="90"/>
    </location>
</feature>
<dbReference type="PANTHER" id="PTHR10846:SF21">
    <property type="entry name" value="SODIUM_POTASSIUM_CALCIUM EXCHANGER 4"/>
    <property type="match status" value="1"/>
</dbReference>
<dbReference type="PANTHER" id="PTHR10846">
    <property type="entry name" value="SODIUM/POTASSIUM/CALCIUM EXCHANGER"/>
    <property type="match status" value="1"/>
</dbReference>
<dbReference type="EMBL" id="JAHRIQ010013038">
    <property type="protein sequence ID" value="MEQ2225307.1"/>
    <property type="molecule type" value="Genomic_DNA"/>
</dbReference>
<dbReference type="InterPro" id="IPR044880">
    <property type="entry name" value="NCX_ion-bd_dom_sf"/>
</dbReference>
<dbReference type="Gene3D" id="1.20.1420.30">
    <property type="entry name" value="NCX, central ion-binding region"/>
    <property type="match status" value="1"/>
</dbReference>
<sequence length="166" mass="17833">MTFPLFSAIHEFPDDLFTNNERKSGAVLLHITATLYMFLALAITCDEYFVTSLEKICEKLDLSEDVAGATFMAAGSSAPELFASVIGVFITHGDVGVGTIVGSAVFNILCIIGVCGIFAGQVRESERGTHCCGCIILFVYKPYSSTCAAPPPPEEKPKLLKSRTNI</sequence>
<comment type="subcellular location">
    <subcellularLocation>
        <location evidence="1">Membrane</location>
        <topology evidence="1">Multi-pass membrane protein</topology>
    </subcellularLocation>
</comment>
<evidence type="ECO:0000256" key="4">
    <source>
        <dbReference type="ARBA" id="ARBA00022568"/>
    </source>
</evidence>
<dbReference type="Proteomes" id="UP001482620">
    <property type="component" value="Unassembled WGS sequence"/>
</dbReference>
<keyword evidence="4" id="KW-0106">Calcium</keyword>
<accession>A0ABV0T189</accession>
<feature type="transmembrane region" description="Helical" evidence="9">
    <location>
        <begin position="26"/>
        <end position="45"/>
    </location>
</feature>
<keyword evidence="6 9" id="KW-1133">Transmembrane helix</keyword>
<comment type="catalytic activity">
    <reaction evidence="8">
        <text>Ca(2+)(out) + K(+)(out) + 4 Na(+)(in) = Ca(2+)(in) + K(+)(in) + 4 Na(+)(out)</text>
        <dbReference type="Rhea" id="RHEA:69967"/>
        <dbReference type="ChEBI" id="CHEBI:29101"/>
        <dbReference type="ChEBI" id="CHEBI:29103"/>
        <dbReference type="ChEBI" id="CHEBI:29108"/>
    </reaction>
</comment>
<keyword evidence="12" id="KW-1185">Reference proteome</keyword>
<name>A0ABV0T189_9TELE</name>
<evidence type="ECO:0000259" key="10">
    <source>
        <dbReference type="Pfam" id="PF01699"/>
    </source>
</evidence>
<gene>
    <name evidence="11" type="ORF">ILYODFUR_016129</name>
</gene>
<keyword evidence="4" id="KW-0813">Transport</keyword>
<reference evidence="11 12" key="1">
    <citation type="submission" date="2021-06" db="EMBL/GenBank/DDBJ databases">
        <authorList>
            <person name="Palmer J.M."/>
        </authorList>
    </citation>
    <scope>NUCLEOTIDE SEQUENCE [LARGE SCALE GENOMIC DNA]</scope>
    <source>
        <strain evidence="12">if_2019</strain>
        <tissue evidence="11">Muscle</tissue>
    </source>
</reference>
<evidence type="ECO:0000256" key="2">
    <source>
        <dbReference type="ARBA" id="ARBA00005364"/>
    </source>
</evidence>
<evidence type="ECO:0000256" key="6">
    <source>
        <dbReference type="ARBA" id="ARBA00022989"/>
    </source>
</evidence>
<evidence type="ECO:0000256" key="8">
    <source>
        <dbReference type="ARBA" id="ARBA00033627"/>
    </source>
</evidence>
<organism evidence="11 12">
    <name type="scientific">Ilyodon furcidens</name>
    <name type="common">goldbreast splitfin</name>
    <dbReference type="NCBI Taxonomy" id="33524"/>
    <lineage>
        <taxon>Eukaryota</taxon>
        <taxon>Metazoa</taxon>
        <taxon>Chordata</taxon>
        <taxon>Craniata</taxon>
        <taxon>Vertebrata</taxon>
        <taxon>Euteleostomi</taxon>
        <taxon>Actinopterygii</taxon>
        <taxon>Neopterygii</taxon>
        <taxon>Teleostei</taxon>
        <taxon>Neoteleostei</taxon>
        <taxon>Acanthomorphata</taxon>
        <taxon>Ovalentaria</taxon>
        <taxon>Atherinomorphae</taxon>
        <taxon>Cyprinodontiformes</taxon>
        <taxon>Goodeidae</taxon>
        <taxon>Ilyodon</taxon>
    </lineage>
</organism>
<evidence type="ECO:0000313" key="11">
    <source>
        <dbReference type="EMBL" id="MEQ2225307.1"/>
    </source>
</evidence>